<dbReference type="OMA" id="MYFEQRE"/>
<dbReference type="SUPFAM" id="SSF103473">
    <property type="entry name" value="MFS general substrate transporter"/>
    <property type="match status" value="1"/>
</dbReference>
<feature type="transmembrane region" description="Helical" evidence="5">
    <location>
        <begin position="268"/>
        <end position="293"/>
    </location>
</feature>
<evidence type="ECO:0000256" key="5">
    <source>
        <dbReference type="SAM" id="Phobius"/>
    </source>
</evidence>
<proteinExistence type="predicted"/>
<accession>A0A9D4SP61</accession>
<evidence type="ECO:0000313" key="7">
    <source>
        <dbReference type="Proteomes" id="UP000821837"/>
    </source>
</evidence>
<dbReference type="Pfam" id="PF07690">
    <property type="entry name" value="MFS_1"/>
    <property type="match status" value="1"/>
</dbReference>
<dbReference type="Proteomes" id="UP000821837">
    <property type="component" value="Unassembled WGS sequence"/>
</dbReference>
<reference evidence="6" key="2">
    <citation type="submission" date="2021-09" db="EMBL/GenBank/DDBJ databases">
        <authorList>
            <person name="Jia N."/>
            <person name="Wang J."/>
            <person name="Shi W."/>
            <person name="Du L."/>
            <person name="Sun Y."/>
            <person name="Zhan W."/>
            <person name="Jiang J."/>
            <person name="Wang Q."/>
            <person name="Zhang B."/>
            <person name="Ji P."/>
            <person name="Sakyi L.B."/>
            <person name="Cui X."/>
            <person name="Yuan T."/>
            <person name="Jiang B."/>
            <person name="Yang W."/>
            <person name="Lam T.T.-Y."/>
            <person name="Chang Q."/>
            <person name="Ding S."/>
            <person name="Wang X."/>
            <person name="Zhu J."/>
            <person name="Ruan X."/>
            <person name="Zhao L."/>
            <person name="Wei J."/>
            <person name="Que T."/>
            <person name="Du C."/>
            <person name="Cheng J."/>
            <person name="Dai P."/>
            <person name="Han X."/>
            <person name="Huang E."/>
            <person name="Gao Y."/>
            <person name="Liu J."/>
            <person name="Shao H."/>
            <person name="Ye R."/>
            <person name="Li L."/>
            <person name="Wei W."/>
            <person name="Wang X."/>
            <person name="Wang C."/>
            <person name="Huo Q."/>
            <person name="Li W."/>
            <person name="Guo W."/>
            <person name="Chen H."/>
            <person name="Chen S."/>
            <person name="Zhou L."/>
            <person name="Zhou L."/>
            <person name="Ni X."/>
            <person name="Tian J."/>
            <person name="Zhou Y."/>
            <person name="Sheng Y."/>
            <person name="Liu T."/>
            <person name="Pan Y."/>
            <person name="Xia L."/>
            <person name="Li J."/>
            <person name="Zhao F."/>
            <person name="Cao W."/>
        </authorList>
    </citation>
    <scope>NUCLEOTIDE SEQUENCE</scope>
    <source>
        <strain evidence="6">Rsan-2018</strain>
        <tissue evidence="6">Larvae</tissue>
    </source>
</reference>
<keyword evidence="3 5" id="KW-1133">Transmembrane helix</keyword>
<dbReference type="InterPro" id="IPR011701">
    <property type="entry name" value="MFS"/>
</dbReference>
<comment type="subcellular location">
    <subcellularLocation>
        <location evidence="1">Membrane</location>
        <topology evidence="1">Multi-pass membrane protein</topology>
    </subcellularLocation>
</comment>
<keyword evidence="7" id="KW-1185">Reference proteome</keyword>
<evidence type="ECO:0000256" key="4">
    <source>
        <dbReference type="ARBA" id="ARBA00023136"/>
    </source>
</evidence>
<reference evidence="6" key="1">
    <citation type="journal article" date="2020" name="Cell">
        <title>Large-Scale Comparative Analyses of Tick Genomes Elucidate Their Genetic Diversity and Vector Capacities.</title>
        <authorList>
            <consortium name="Tick Genome and Microbiome Consortium (TIGMIC)"/>
            <person name="Jia N."/>
            <person name="Wang J."/>
            <person name="Shi W."/>
            <person name="Du L."/>
            <person name="Sun Y."/>
            <person name="Zhan W."/>
            <person name="Jiang J.F."/>
            <person name="Wang Q."/>
            <person name="Zhang B."/>
            <person name="Ji P."/>
            <person name="Bell-Sakyi L."/>
            <person name="Cui X.M."/>
            <person name="Yuan T.T."/>
            <person name="Jiang B.G."/>
            <person name="Yang W.F."/>
            <person name="Lam T.T."/>
            <person name="Chang Q.C."/>
            <person name="Ding S.J."/>
            <person name="Wang X.J."/>
            <person name="Zhu J.G."/>
            <person name="Ruan X.D."/>
            <person name="Zhao L."/>
            <person name="Wei J.T."/>
            <person name="Ye R.Z."/>
            <person name="Que T.C."/>
            <person name="Du C.H."/>
            <person name="Zhou Y.H."/>
            <person name="Cheng J.X."/>
            <person name="Dai P.F."/>
            <person name="Guo W.B."/>
            <person name="Han X.H."/>
            <person name="Huang E.J."/>
            <person name="Li L.F."/>
            <person name="Wei W."/>
            <person name="Gao Y.C."/>
            <person name="Liu J.Z."/>
            <person name="Shao H.Z."/>
            <person name="Wang X."/>
            <person name="Wang C.C."/>
            <person name="Yang T.C."/>
            <person name="Huo Q.B."/>
            <person name="Li W."/>
            <person name="Chen H.Y."/>
            <person name="Chen S.E."/>
            <person name="Zhou L.G."/>
            <person name="Ni X.B."/>
            <person name="Tian J.H."/>
            <person name="Sheng Y."/>
            <person name="Liu T."/>
            <person name="Pan Y.S."/>
            <person name="Xia L.Y."/>
            <person name="Li J."/>
            <person name="Zhao F."/>
            <person name="Cao W.C."/>
        </authorList>
    </citation>
    <scope>NUCLEOTIDE SEQUENCE</scope>
    <source>
        <strain evidence="6">Rsan-2018</strain>
    </source>
</reference>
<evidence type="ECO:0000313" key="6">
    <source>
        <dbReference type="EMBL" id="KAH7935719.1"/>
    </source>
</evidence>
<evidence type="ECO:0000256" key="1">
    <source>
        <dbReference type="ARBA" id="ARBA00004141"/>
    </source>
</evidence>
<feature type="transmembrane region" description="Helical" evidence="5">
    <location>
        <begin position="463"/>
        <end position="485"/>
    </location>
</feature>
<protein>
    <recommendedName>
        <fullName evidence="8">Adenylate cyclase</fullName>
    </recommendedName>
</protein>
<dbReference type="PANTHER" id="PTHR23507">
    <property type="entry name" value="ZGC:174356"/>
    <property type="match status" value="1"/>
</dbReference>
<keyword evidence="4 5" id="KW-0472">Membrane</keyword>
<organism evidence="6 7">
    <name type="scientific">Rhipicephalus sanguineus</name>
    <name type="common">Brown dog tick</name>
    <name type="synonym">Ixodes sanguineus</name>
    <dbReference type="NCBI Taxonomy" id="34632"/>
    <lineage>
        <taxon>Eukaryota</taxon>
        <taxon>Metazoa</taxon>
        <taxon>Ecdysozoa</taxon>
        <taxon>Arthropoda</taxon>
        <taxon>Chelicerata</taxon>
        <taxon>Arachnida</taxon>
        <taxon>Acari</taxon>
        <taxon>Parasitiformes</taxon>
        <taxon>Ixodida</taxon>
        <taxon>Ixodoidea</taxon>
        <taxon>Ixodidae</taxon>
        <taxon>Rhipicephalinae</taxon>
        <taxon>Rhipicephalus</taxon>
        <taxon>Rhipicephalus</taxon>
    </lineage>
</organism>
<dbReference type="InterPro" id="IPR036259">
    <property type="entry name" value="MFS_trans_sf"/>
</dbReference>
<evidence type="ECO:0008006" key="8">
    <source>
        <dbReference type="Google" id="ProtNLM"/>
    </source>
</evidence>
<feature type="transmembrane region" description="Helical" evidence="5">
    <location>
        <begin position="380"/>
        <end position="398"/>
    </location>
</feature>
<feature type="transmembrane region" description="Helical" evidence="5">
    <location>
        <begin position="179"/>
        <end position="198"/>
    </location>
</feature>
<dbReference type="GO" id="GO:0022857">
    <property type="term" value="F:transmembrane transporter activity"/>
    <property type="evidence" value="ECO:0007669"/>
    <property type="project" value="InterPro"/>
</dbReference>
<feature type="transmembrane region" description="Helical" evidence="5">
    <location>
        <begin position="405"/>
        <end position="423"/>
    </location>
</feature>
<dbReference type="Gene3D" id="1.20.1250.20">
    <property type="entry name" value="MFS general substrate transporter like domains"/>
    <property type="match status" value="1"/>
</dbReference>
<dbReference type="AlphaFoldDB" id="A0A9D4SP61"/>
<name>A0A9D4SP61_RHISA</name>
<dbReference type="EMBL" id="JABSTV010001255">
    <property type="protein sequence ID" value="KAH7935719.1"/>
    <property type="molecule type" value="Genomic_DNA"/>
</dbReference>
<feature type="transmembrane region" description="Helical" evidence="5">
    <location>
        <begin position="336"/>
        <end position="360"/>
    </location>
</feature>
<evidence type="ECO:0000256" key="3">
    <source>
        <dbReference type="ARBA" id="ARBA00022989"/>
    </source>
</evidence>
<sequence>MPREEASSPAACATREQDADSCSSAAPTLRRHLLSDGHNRCGDDAIAASSPGAAVAPDVGTCLACSNAVALRAVQLSDVWAALVKSQALCVFLLAYTVSYAMRLLITQDLLLTKTCLYHLGLEPSLCANFSNFSDTKNAIERVANNYSLFILLVQLTPAALLSIFLGPWCDKYGHKLPIFLATLGGILQDLGTIYTVVNMDAPMYLNVLCSLPNGFSGGLVCVLTAVCSNASLNTSGSMRTIQFLIILMSAMVGLAFGQFMAGQIFRAGGYLPVFIVSAGLLLVSLAWVVVVLKNPAEAEKNPWRAMLRDLMQLRNFVDGLLVCVRSRPNRGRAQILLLMSSMCTILFVSEGTRGINFFYAKKMYDWDVSKYSDINSGFLLFRMVSVSVFVVMANLLLRLSDCTIAFIGICCGILQGISTGVATNEVLFYVSYVLGTLEASAPIGIKSHASKLLNRDETTQVFSVWIAVEALTPIVASVFGSQVYNACISFYPGLPYFVYVLFEIYPLASVVYCWFVYREPTCVCSAPPPKNTEFMAPVGEDWDRVPVGSSYSSGTVDK</sequence>
<dbReference type="PANTHER" id="PTHR23507:SF1">
    <property type="entry name" value="FI18259P1-RELATED"/>
    <property type="match status" value="1"/>
</dbReference>
<evidence type="ECO:0000256" key="2">
    <source>
        <dbReference type="ARBA" id="ARBA00022692"/>
    </source>
</evidence>
<gene>
    <name evidence="6" type="ORF">HPB52_012962</name>
</gene>
<comment type="caution">
    <text evidence="6">The sequence shown here is derived from an EMBL/GenBank/DDBJ whole genome shotgun (WGS) entry which is preliminary data.</text>
</comment>
<feature type="transmembrane region" description="Helical" evidence="5">
    <location>
        <begin position="241"/>
        <end position="262"/>
    </location>
</feature>
<keyword evidence="2 5" id="KW-0812">Transmembrane</keyword>
<dbReference type="GO" id="GO:0016020">
    <property type="term" value="C:membrane"/>
    <property type="evidence" value="ECO:0007669"/>
    <property type="project" value="UniProtKB-SubCell"/>
</dbReference>
<feature type="transmembrane region" description="Helical" evidence="5">
    <location>
        <begin position="497"/>
        <end position="518"/>
    </location>
</feature>
<dbReference type="OrthoDB" id="6415315at2759"/>
<feature type="transmembrane region" description="Helical" evidence="5">
    <location>
        <begin position="147"/>
        <end position="167"/>
    </location>
</feature>
<feature type="transmembrane region" description="Helical" evidence="5">
    <location>
        <begin position="204"/>
        <end position="229"/>
    </location>
</feature>
<dbReference type="VEuPathDB" id="VectorBase:RSAN_041300"/>